<dbReference type="RefSeq" id="WP_007020289.1">
    <property type="nucleotide sequence ID" value="NZ_CH724125.1"/>
</dbReference>
<dbReference type="InterPro" id="IPR050465">
    <property type="entry name" value="UPF0194_transport"/>
</dbReference>
<organism evidence="4 5">
    <name type="scientific">Neptuniibacter caesariensis</name>
    <dbReference type="NCBI Taxonomy" id="207954"/>
    <lineage>
        <taxon>Bacteria</taxon>
        <taxon>Pseudomonadati</taxon>
        <taxon>Pseudomonadota</taxon>
        <taxon>Gammaproteobacteria</taxon>
        <taxon>Oceanospirillales</taxon>
        <taxon>Oceanospirillaceae</taxon>
        <taxon>Neptuniibacter</taxon>
    </lineage>
</organism>
<dbReference type="AlphaFoldDB" id="A0A7U8C826"/>
<dbReference type="Gene3D" id="2.40.50.100">
    <property type="match status" value="1"/>
</dbReference>
<dbReference type="GO" id="GO:0030313">
    <property type="term" value="C:cell envelope"/>
    <property type="evidence" value="ECO:0007669"/>
    <property type="project" value="UniProtKB-SubCell"/>
</dbReference>
<comment type="subcellular location">
    <subcellularLocation>
        <location evidence="1">Cell envelope</location>
    </subcellularLocation>
</comment>
<proteinExistence type="predicted"/>
<dbReference type="Gene3D" id="1.10.287.470">
    <property type="entry name" value="Helix hairpin bin"/>
    <property type="match status" value="1"/>
</dbReference>
<evidence type="ECO:0000256" key="1">
    <source>
        <dbReference type="ARBA" id="ARBA00004196"/>
    </source>
</evidence>
<dbReference type="Proteomes" id="UP000002171">
    <property type="component" value="Unassembled WGS sequence"/>
</dbReference>
<dbReference type="OrthoDB" id="9806939at2"/>
<feature type="coiled-coil region" evidence="3">
    <location>
        <begin position="215"/>
        <end position="268"/>
    </location>
</feature>
<reference evidence="4 5" key="1">
    <citation type="submission" date="2006-02" db="EMBL/GenBank/DDBJ databases">
        <authorList>
            <person name="Pinhassi J."/>
            <person name="Pedros-Alio C."/>
            <person name="Ferriera S."/>
            <person name="Johnson J."/>
            <person name="Kravitz S."/>
            <person name="Halpern A."/>
            <person name="Remington K."/>
            <person name="Beeson K."/>
            <person name="Tran B."/>
            <person name="Rogers Y.-H."/>
            <person name="Friedman R."/>
            <person name="Venter J.C."/>
        </authorList>
    </citation>
    <scope>NUCLEOTIDE SEQUENCE [LARGE SCALE GENOMIC DNA]</scope>
    <source>
        <strain evidence="4 5">MED92</strain>
    </source>
</reference>
<keyword evidence="5" id="KW-1185">Reference proteome</keyword>
<dbReference type="PANTHER" id="PTHR32347">
    <property type="entry name" value="EFFLUX SYSTEM COMPONENT YKNX-RELATED"/>
    <property type="match status" value="1"/>
</dbReference>
<evidence type="ECO:0000313" key="4">
    <source>
        <dbReference type="EMBL" id="EAR61564.1"/>
    </source>
</evidence>
<comment type="caution">
    <text evidence="4">The sequence shown here is derived from an EMBL/GenBank/DDBJ whole genome shotgun (WGS) entry which is preliminary data.</text>
</comment>
<evidence type="ECO:0000256" key="3">
    <source>
        <dbReference type="SAM" id="Coils"/>
    </source>
</evidence>
<evidence type="ECO:0000256" key="2">
    <source>
        <dbReference type="ARBA" id="ARBA00023054"/>
    </source>
</evidence>
<dbReference type="SUPFAM" id="SSF111369">
    <property type="entry name" value="HlyD-like secretion proteins"/>
    <property type="match status" value="1"/>
</dbReference>
<gene>
    <name evidence="4" type="ORF">MED92_12956</name>
</gene>
<name>A0A7U8C826_NEPCE</name>
<dbReference type="PANTHER" id="PTHR32347:SF23">
    <property type="entry name" value="BLL5650 PROTEIN"/>
    <property type="match status" value="1"/>
</dbReference>
<dbReference type="Gene3D" id="2.40.30.170">
    <property type="match status" value="1"/>
</dbReference>
<protein>
    <submittedName>
        <fullName evidence="4">GAF domain protein</fullName>
    </submittedName>
</protein>
<evidence type="ECO:0000313" key="5">
    <source>
        <dbReference type="Proteomes" id="UP000002171"/>
    </source>
</evidence>
<accession>A0A7U8C826</accession>
<keyword evidence="2 3" id="KW-0175">Coiled coil</keyword>
<sequence>MKEEFQWLDAVAKMIPQSISAILYIQDKEQLDSYSEFVWPDSRAVDDELADFSSFALNKNSITSTVSPEGVACVCVPIRKTREHEIQGYICVKAHSSDPSAKPLINLLEWSSVWLAWLIDKPKATASSEDYNSDVAELSEKHKPSTVSWLRWGGAALVLICLLFIPIEYRVSLDASIRGAIEAPVVAPFDGFIETALVKPGDSVELDQPLATLDDRKLQLKLDNLQGEIQEKQKQYRRALVDGERGEAEVLKAKLQKANAQFALAQHQLDNSVLLAGMSGVIVEGDLRYSIGAAVDKGERIFLIVPETGHKVVLEIPETDYRFIKQGQRAELKLASIPDRAFEVALSAPSPTYIAKDNRLVYLVDAQLKEADLLALQPGMQGIAKVDVGTATLGWSIFHHFIDWLRLTFWNYKP</sequence>
<dbReference type="EMBL" id="AAOW01000007">
    <property type="protein sequence ID" value="EAR61564.1"/>
    <property type="molecule type" value="Genomic_DNA"/>
</dbReference>